<feature type="disulfide bond" evidence="7">
    <location>
        <begin position="560"/>
        <end position="570"/>
    </location>
</feature>
<evidence type="ECO:0000313" key="10">
    <source>
        <dbReference type="EMBL" id="PCG76814.1"/>
    </source>
</evidence>
<dbReference type="InterPro" id="IPR008037">
    <property type="entry name" value="Pacifastin_dom"/>
</dbReference>
<comment type="caution">
    <text evidence="7">Lacks conserved residue(s) required for the propagation of feature annotation.</text>
</comment>
<evidence type="ECO:0000256" key="5">
    <source>
        <dbReference type="ARBA" id="ARBA00023157"/>
    </source>
</evidence>
<keyword evidence="4 7" id="KW-0722">Serine protease inhibitor</keyword>
<comment type="subcellular location">
    <subcellularLocation>
        <location evidence="1">Secreted</location>
    </subcellularLocation>
</comment>
<accession>A0A2A4JYU6</accession>
<evidence type="ECO:0000256" key="2">
    <source>
        <dbReference type="ARBA" id="ARBA00022525"/>
    </source>
</evidence>
<keyword evidence="5 7" id="KW-1015">Disulfide bond</keyword>
<dbReference type="GO" id="GO:0005576">
    <property type="term" value="C:extracellular region"/>
    <property type="evidence" value="ECO:0007669"/>
    <property type="project" value="UniProtKB-SubCell"/>
</dbReference>
<feature type="signal peptide" evidence="8">
    <location>
        <begin position="1"/>
        <end position="16"/>
    </location>
</feature>
<dbReference type="PROSITE" id="PS51446">
    <property type="entry name" value="PACIFASTIN"/>
    <property type="match status" value="1"/>
</dbReference>
<reference evidence="10" key="1">
    <citation type="submission" date="2017-09" db="EMBL/GenBank/DDBJ databases">
        <title>Contemporary evolution of a Lepidopteran species, Heliothis virescens, in response to modern agricultural practices.</title>
        <authorList>
            <person name="Fritz M.L."/>
            <person name="Deyonke A.M."/>
            <person name="Papanicolaou A."/>
            <person name="Micinski S."/>
            <person name="Westbrook J."/>
            <person name="Gould F."/>
        </authorList>
    </citation>
    <scope>NUCLEOTIDE SEQUENCE [LARGE SCALE GENOMIC DNA]</scope>
    <source>
        <strain evidence="10">HvINT-</strain>
        <tissue evidence="10">Whole body</tissue>
    </source>
</reference>
<comment type="similarity">
    <text evidence="6 7">Belongs to the protease inhibitor I19 family.</text>
</comment>
<evidence type="ECO:0000256" key="3">
    <source>
        <dbReference type="ARBA" id="ARBA00022690"/>
    </source>
</evidence>
<feature type="domain" description="Pacifastin" evidence="9">
    <location>
        <begin position="543"/>
        <end position="578"/>
    </location>
</feature>
<organism evidence="10">
    <name type="scientific">Heliothis virescens</name>
    <name type="common">Tobacco budworm moth</name>
    <dbReference type="NCBI Taxonomy" id="7102"/>
    <lineage>
        <taxon>Eukaryota</taxon>
        <taxon>Metazoa</taxon>
        <taxon>Ecdysozoa</taxon>
        <taxon>Arthropoda</taxon>
        <taxon>Hexapoda</taxon>
        <taxon>Insecta</taxon>
        <taxon>Pterygota</taxon>
        <taxon>Neoptera</taxon>
        <taxon>Endopterygota</taxon>
        <taxon>Lepidoptera</taxon>
        <taxon>Glossata</taxon>
        <taxon>Ditrysia</taxon>
        <taxon>Noctuoidea</taxon>
        <taxon>Noctuidae</taxon>
        <taxon>Heliothinae</taxon>
        <taxon>Heliothis</taxon>
    </lineage>
</organism>
<evidence type="ECO:0000256" key="1">
    <source>
        <dbReference type="ARBA" id="ARBA00004613"/>
    </source>
</evidence>
<evidence type="ECO:0000259" key="9">
    <source>
        <dbReference type="PROSITE" id="PS51446"/>
    </source>
</evidence>
<feature type="disulfide bond" evidence="7">
    <location>
        <begin position="557"/>
        <end position="575"/>
    </location>
</feature>
<proteinExistence type="inferred from homology"/>
<dbReference type="Pfam" id="PF05375">
    <property type="entry name" value="Pacifastin_I"/>
    <property type="match status" value="8"/>
</dbReference>
<evidence type="ECO:0000256" key="7">
    <source>
        <dbReference type="PROSITE-ProRule" id="PRU00776"/>
    </source>
</evidence>
<keyword evidence="2" id="KW-0964">Secreted</keyword>
<dbReference type="SMART" id="SM00215">
    <property type="entry name" value="VWC_out"/>
    <property type="match status" value="6"/>
</dbReference>
<keyword evidence="8" id="KW-0732">Signal</keyword>
<comment type="caution">
    <text evidence="10">The sequence shown here is derived from an EMBL/GenBank/DDBJ whole genome shotgun (WGS) entry which is preliminary data.</text>
</comment>
<gene>
    <name evidence="10" type="ORF">B5V51_8629</name>
</gene>
<name>A0A2A4JYU6_HELVI</name>
<dbReference type="EMBL" id="NWSH01000381">
    <property type="protein sequence ID" value="PCG76814.1"/>
    <property type="molecule type" value="Genomic_DNA"/>
</dbReference>
<protein>
    <recommendedName>
        <fullName evidence="9">Pacifastin domain-containing protein</fullName>
    </recommendedName>
</protein>
<evidence type="ECO:0000256" key="8">
    <source>
        <dbReference type="SAM" id="SignalP"/>
    </source>
</evidence>
<feature type="chain" id="PRO_5012224073" description="Pacifastin domain-containing protein" evidence="8">
    <location>
        <begin position="17"/>
        <end position="1044"/>
    </location>
</feature>
<dbReference type="InterPro" id="IPR001007">
    <property type="entry name" value="VWF_dom"/>
</dbReference>
<dbReference type="AlphaFoldDB" id="A0A2A4JYU6"/>
<evidence type="ECO:0000256" key="4">
    <source>
        <dbReference type="ARBA" id="ARBA00022900"/>
    </source>
</evidence>
<dbReference type="SUPFAM" id="SSF57283">
    <property type="entry name" value="PMP inhibitors"/>
    <property type="match status" value="6"/>
</dbReference>
<dbReference type="InterPro" id="IPR036201">
    <property type="entry name" value="Pacifastin_dom_sf"/>
</dbReference>
<keyword evidence="3 7" id="KW-0646">Protease inhibitor</keyword>
<dbReference type="GO" id="GO:0004867">
    <property type="term" value="F:serine-type endopeptidase inhibitor activity"/>
    <property type="evidence" value="ECO:0007669"/>
    <property type="project" value="UniProtKB-UniRule"/>
</dbReference>
<evidence type="ECO:0000256" key="6">
    <source>
        <dbReference type="ARBA" id="ARBA00029459"/>
    </source>
</evidence>
<sequence>MLGILWLIIWATVGEAVNNDGRTLEFFTHSHEDFTSNLRKFASNYHRHRRDAEEDTMTLSQAKLKSEARRTCKNGQKRRIDSCNTCLCRNGFEICTKKNCQRTNRNAIVRSHNSEECKDGQQKEDNCNDCFCIDGAWICTQMKCENEKMKMVEHDPDIHECETGETKYDGCNHCYCNRGSWACTLILCTKMVNKNIEPKACIHGEQKKVDCNGCTCLRGVWSCTKKRCKKKPAQNRDTSDDTDGCIDGQQKQIDCNRCSCVNGLWACTRKSCMKKGKLLQSEARRTCKNGQKRRIDSCNTCLCRNGFEICTKKNCQRTNRNAIVRSHNSEECKDGQQKEDNCNDCFCIDGAWICTQMKCENEKMKMVEHDPDIHECETGETKYDGCNHCYCNRGSWACTLILCTKMVNKNIEPKACIHGEQKKVDCNGCTCLRGVWSCTKKRCKKKPAQNRDTSDDTDGCIDGQQKQIDCNRCSCVNGLWACTRKSCMKKGKLLPPEAERTCKLGDRFRLDKCNYCYCDHDKKLVCSHNTCYRTKTSLRKPMKSKCTTGDKYKIDECNHCHCTFNQRWKCTKNICPTSYDHILLQPGKKSCVTVRTYVHFTEPECEPGESIPAPDACNLCICLNSNIICTEYPCIERKLPGRSGPCTEGHKYYLEDGCNYCVCQDGLEYCTARACLSSTDESSSDVKCVEGEMTPQGDGCNMCVCNEGKRDCTNHECSNTRLRTGSSDTGEFEPYVSLRGKKRKKCIEGKTYVNREDDPSCPNKCICDNGELLCTNRQCGWGHGKGQFKGSSATHALSPSTKSVKRQFGACTENEDIPSGDSCTSCMCLHGQKICNRIHCPVMDVIWSSRFSDLDRHSNRARKHSRKGGKGIMEKEHVFCEPFTFYSPDNNRYCRNCFCLHNGLSLCLLNLCKYSKESLDPDCTPGETRTPTKCVACTCSDERKWVCVRQALAACQERDCDAKDEFHMGFLPYCAECKCSVKEWYCSIKSERCPGNTTCPIGTLIQNPKQHCSVCLCGGDSPGSHNMCFTEAKCVKQVISHLKN</sequence>
<dbReference type="STRING" id="7102.A0A2A4JYU6"/>